<sequence length="99" mass="10983">MMEGGYMYTVQRRIGDGVHWQCEEGGTCKSRLHTNGTEIVNRTSEHTHPPDEQAVICCETKVGIKKKARESQDSAHHIVGETLQTASGVLVLNYPSWTA</sequence>
<dbReference type="GO" id="GO:0008270">
    <property type="term" value="F:zinc ion binding"/>
    <property type="evidence" value="ECO:0007669"/>
    <property type="project" value="UniProtKB-KW"/>
</dbReference>
<dbReference type="AlphaFoldDB" id="A0AAV7JVH9"/>
<keyword evidence="6" id="KW-1185">Reference proteome</keyword>
<keyword evidence="3" id="KW-0862">Zinc</keyword>
<proteinExistence type="predicted"/>
<dbReference type="EMBL" id="JAKMXF010000296">
    <property type="protein sequence ID" value="KAI6652922.1"/>
    <property type="molecule type" value="Genomic_DNA"/>
</dbReference>
<dbReference type="Proteomes" id="UP001165289">
    <property type="component" value="Unassembled WGS sequence"/>
</dbReference>
<dbReference type="InterPro" id="IPR007588">
    <property type="entry name" value="Znf_FLYWCH"/>
</dbReference>
<evidence type="ECO:0000256" key="3">
    <source>
        <dbReference type="ARBA" id="ARBA00022833"/>
    </source>
</evidence>
<reference evidence="5 6" key="1">
    <citation type="journal article" date="2023" name="BMC Biol.">
        <title>The compact genome of the sponge Oopsacas minuta (Hexactinellida) is lacking key metazoan core genes.</title>
        <authorList>
            <person name="Santini S."/>
            <person name="Schenkelaars Q."/>
            <person name="Jourda C."/>
            <person name="Duchesne M."/>
            <person name="Belahbib H."/>
            <person name="Rocher C."/>
            <person name="Selva M."/>
            <person name="Riesgo A."/>
            <person name="Vervoort M."/>
            <person name="Leys S.P."/>
            <person name="Kodjabachian L."/>
            <person name="Le Bivic A."/>
            <person name="Borchiellini C."/>
            <person name="Claverie J.M."/>
            <person name="Renard E."/>
        </authorList>
    </citation>
    <scope>NUCLEOTIDE SEQUENCE [LARGE SCALE GENOMIC DNA]</scope>
    <source>
        <strain evidence="5">SPO-2</strain>
    </source>
</reference>
<evidence type="ECO:0000313" key="6">
    <source>
        <dbReference type="Proteomes" id="UP001165289"/>
    </source>
</evidence>
<evidence type="ECO:0000256" key="1">
    <source>
        <dbReference type="ARBA" id="ARBA00022723"/>
    </source>
</evidence>
<keyword evidence="2" id="KW-0863">Zinc-finger</keyword>
<evidence type="ECO:0000259" key="4">
    <source>
        <dbReference type="Pfam" id="PF04500"/>
    </source>
</evidence>
<keyword evidence="1" id="KW-0479">Metal-binding</keyword>
<organism evidence="5 6">
    <name type="scientific">Oopsacas minuta</name>
    <dbReference type="NCBI Taxonomy" id="111878"/>
    <lineage>
        <taxon>Eukaryota</taxon>
        <taxon>Metazoa</taxon>
        <taxon>Porifera</taxon>
        <taxon>Hexactinellida</taxon>
        <taxon>Hexasterophora</taxon>
        <taxon>Lyssacinosida</taxon>
        <taxon>Leucopsacidae</taxon>
        <taxon>Oopsacas</taxon>
    </lineage>
</organism>
<gene>
    <name evidence="5" type="ORF">LOD99_3999</name>
</gene>
<comment type="caution">
    <text evidence="5">The sequence shown here is derived from an EMBL/GenBank/DDBJ whole genome shotgun (WGS) entry which is preliminary data.</text>
</comment>
<name>A0AAV7JVH9_9METZ</name>
<protein>
    <submittedName>
        <fullName evidence="5">General transcription factor II-I-like</fullName>
    </submittedName>
</protein>
<feature type="domain" description="FLYWCH-type" evidence="4">
    <location>
        <begin position="4"/>
        <end position="48"/>
    </location>
</feature>
<dbReference type="Gene3D" id="2.20.25.240">
    <property type="match status" value="1"/>
</dbReference>
<evidence type="ECO:0000256" key="2">
    <source>
        <dbReference type="ARBA" id="ARBA00022771"/>
    </source>
</evidence>
<evidence type="ECO:0000313" key="5">
    <source>
        <dbReference type="EMBL" id="KAI6652922.1"/>
    </source>
</evidence>
<accession>A0AAV7JVH9</accession>
<dbReference type="Pfam" id="PF04500">
    <property type="entry name" value="FLYWCH"/>
    <property type="match status" value="1"/>
</dbReference>